<organism evidence="1 2">
    <name type="scientific">Cotesia congregata</name>
    <name type="common">Parasitoid wasp</name>
    <name type="synonym">Apanteles congregatus</name>
    <dbReference type="NCBI Taxonomy" id="51543"/>
    <lineage>
        <taxon>Eukaryota</taxon>
        <taxon>Metazoa</taxon>
        <taxon>Ecdysozoa</taxon>
        <taxon>Arthropoda</taxon>
        <taxon>Hexapoda</taxon>
        <taxon>Insecta</taxon>
        <taxon>Pterygota</taxon>
        <taxon>Neoptera</taxon>
        <taxon>Endopterygota</taxon>
        <taxon>Hymenoptera</taxon>
        <taxon>Apocrita</taxon>
        <taxon>Ichneumonoidea</taxon>
        <taxon>Braconidae</taxon>
        <taxon>Microgastrinae</taxon>
        <taxon>Cotesia</taxon>
    </lineage>
</organism>
<dbReference type="EMBL" id="CAJNRD030001117">
    <property type="protein sequence ID" value="CAG5077406.1"/>
    <property type="molecule type" value="Genomic_DNA"/>
</dbReference>
<name>A0A8J2H5W4_COTCN</name>
<evidence type="ECO:0000313" key="2">
    <source>
        <dbReference type="Proteomes" id="UP000786811"/>
    </source>
</evidence>
<keyword evidence="2" id="KW-1185">Reference proteome</keyword>
<protein>
    <submittedName>
        <fullName evidence="1">Uncharacterized protein</fullName>
    </submittedName>
</protein>
<dbReference type="AlphaFoldDB" id="A0A8J2H5W4"/>
<sequence length="114" mass="12700">MVKMLIESKETPEKLEQKNDAELASTNAILSITEKVTTVMTSARPKMLEKIVQSTEINSPPGIILTTKTAEVPGHKVNNEDECEVYVEIFRLIAQYTQNHLCATQPSPSVEIDQ</sequence>
<proteinExistence type="predicted"/>
<gene>
    <name evidence="1" type="ORF">HICCMSTLAB_LOCUS2447</name>
</gene>
<dbReference type="Proteomes" id="UP000786811">
    <property type="component" value="Unassembled WGS sequence"/>
</dbReference>
<reference evidence="1" key="1">
    <citation type="submission" date="2021-04" db="EMBL/GenBank/DDBJ databases">
        <authorList>
            <person name="Chebbi M.A.C M."/>
        </authorList>
    </citation>
    <scope>NUCLEOTIDE SEQUENCE</scope>
</reference>
<accession>A0A8J2H5W4</accession>
<comment type="caution">
    <text evidence="1">The sequence shown here is derived from an EMBL/GenBank/DDBJ whole genome shotgun (WGS) entry which is preliminary data.</text>
</comment>
<evidence type="ECO:0000313" key="1">
    <source>
        <dbReference type="EMBL" id="CAG5077406.1"/>
    </source>
</evidence>